<name>A0A7W7J0P1_9FLAO</name>
<dbReference type="Proteomes" id="UP000561681">
    <property type="component" value="Unassembled WGS sequence"/>
</dbReference>
<protein>
    <submittedName>
        <fullName evidence="2">Uncharacterized protein</fullName>
    </submittedName>
</protein>
<gene>
    <name evidence="2" type="ORF">HNP37_004132</name>
</gene>
<evidence type="ECO:0000256" key="1">
    <source>
        <dbReference type="SAM" id="Phobius"/>
    </source>
</evidence>
<accession>A0A7W7J0P1</accession>
<evidence type="ECO:0000313" key="3">
    <source>
        <dbReference type="Proteomes" id="UP000561681"/>
    </source>
</evidence>
<keyword evidence="1" id="KW-0812">Transmembrane</keyword>
<keyword evidence="1" id="KW-1133">Transmembrane helix</keyword>
<proteinExistence type="predicted"/>
<sequence>MKISEDLEKLLPFGYLFLIVMGILKDSIQYYQLGINILKFSTIVDVLMSPLVYITSNPIILITIILLFASHFYLPKFLLENKNKITVQKMFDLKSDEELTLEQKKSYYNQIAIRTLAVILLSFFMGTGVASGYFTSQRIAKGKLDYNYQLNFNDGDPEEVNLVGTNSLYYFYVAKGQKHIKIAPIGSIKNVELLYTTASK</sequence>
<feature type="transmembrane region" description="Helical" evidence="1">
    <location>
        <begin position="111"/>
        <end position="134"/>
    </location>
</feature>
<keyword evidence="1" id="KW-0472">Membrane</keyword>
<feature type="transmembrane region" description="Helical" evidence="1">
    <location>
        <begin position="51"/>
        <end position="74"/>
    </location>
</feature>
<dbReference type="RefSeq" id="WP_184166488.1">
    <property type="nucleotide sequence ID" value="NZ_JACHLD010000007.1"/>
</dbReference>
<organism evidence="2 3">
    <name type="scientific">Flavobacterium nitrogenifigens</name>
    <dbReference type="NCBI Taxonomy" id="1617283"/>
    <lineage>
        <taxon>Bacteria</taxon>
        <taxon>Pseudomonadati</taxon>
        <taxon>Bacteroidota</taxon>
        <taxon>Flavobacteriia</taxon>
        <taxon>Flavobacteriales</taxon>
        <taxon>Flavobacteriaceae</taxon>
        <taxon>Flavobacterium</taxon>
    </lineage>
</organism>
<dbReference type="EMBL" id="JACHLD010000007">
    <property type="protein sequence ID" value="MBB4804052.1"/>
    <property type="molecule type" value="Genomic_DNA"/>
</dbReference>
<keyword evidence="3" id="KW-1185">Reference proteome</keyword>
<evidence type="ECO:0000313" key="2">
    <source>
        <dbReference type="EMBL" id="MBB4804052.1"/>
    </source>
</evidence>
<comment type="caution">
    <text evidence="2">The sequence shown here is derived from an EMBL/GenBank/DDBJ whole genome shotgun (WGS) entry which is preliminary data.</text>
</comment>
<feature type="transmembrane region" description="Helical" evidence="1">
    <location>
        <begin position="12"/>
        <end position="31"/>
    </location>
</feature>
<reference evidence="2 3" key="1">
    <citation type="submission" date="2020-08" db="EMBL/GenBank/DDBJ databases">
        <title>Functional genomics of gut bacteria from endangered species of beetles.</title>
        <authorList>
            <person name="Carlos-Shanley C."/>
        </authorList>
    </citation>
    <scope>NUCLEOTIDE SEQUENCE [LARGE SCALE GENOMIC DNA]</scope>
    <source>
        <strain evidence="2 3">S00142</strain>
    </source>
</reference>
<dbReference type="AlphaFoldDB" id="A0A7W7J0P1"/>